<accession>A0A0G1C4L7</accession>
<proteinExistence type="predicted"/>
<evidence type="ECO:0000313" key="1">
    <source>
        <dbReference type="EMBL" id="KKS80517.1"/>
    </source>
</evidence>
<protein>
    <submittedName>
        <fullName evidence="1">Uncharacterized protein</fullName>
    </submittedName>
</protein>
<name>A0A0G1C4L7_9BACT</name>
<dbReference type="Proteomes" id="UP000034213">
    <property type="component" value="Unassembled WGS sequence"/>
</dbReference>
<comment type="caution">
    <text evidence="1">The sequence shown here is derived from an EMBL/GenBank/DDBJ whole genome shotgun (WGS) entry which is preliminary data.</text>
</comment>
<dbReference type="EMBL" id="LCEW01000004">
    <property type="protein sequence ID" value="KKS80517.1"/>
    <property type="molecule type" value="Genomic_DNA"/>
</dbReference>
<dbReference type="AlphaFoldDB" id="A0A0G1C4L7"/>
<sequence length="400" mass="43688">MAGLNEVMALAGVEPSDDDARYIRALVADILERQSLQRVVLERKIVQAGEVWRVAEAATTIEIAISQKGLPLPGVIMVFTGGFKAPDKAIELGYLGQPPFDNLVATDAVGYSGRMAVADLGDDHSALIVEGRVHPGEWANEPHGNMYFAHNNRVWQELARRGRDRGVEVPVLLTFLTGVDCDSDLEHGRMGVVMDDTELSGAAVQPGAGPHALFDNWFGLRHQAAVGRSSDPLLVQELLLLAEGRVPAIKLALAFGTPRVPEFESIGDIGLIRTAYKKGADMGLLKVVLEPAFGDQWQDFALFYGMGITAELAVWRQKLITETERGVPDFRVLALMLATDIVGNEESLGIDHGKVLAEALAKAEPYRDLLMEFVKQIAGRPYDNSGLPKFSIRSRLEEER</sequence>
<gene>
    <name evidence="1" type="ORF">UV54_C0004G0005</name>
</gene>
<evidence type="ECO:0000313" key="2">
    <source>
        <dbReference type="Proteomes" id="UP000034213"/>
    </source>
</evidence>
<reference evidence="1 2" key="1">
    <citation type="journal article" date="2015" name="Nature">
        <title>rRNA introns, odd ribosomes, and small enigmatic genomes across a large radiation of phyla.</title>
        <authorList>
            <person name="Brown C.T."/>
            <person name="Hug L.A."/>
            <person name="Thomas B.C."/>
            <person name="Sharon I."/>
            <person name="Castelle C.J."/>
            <person name="Singh A."/>
            <person name="Wilkins M.J."/>
            <person name="Williams K.H."/>
            <person name="Banfield J.F."/>
        </authorList>
    </citation>
    <scope>NUCLEOTIDE SEQUENCE [LARGE SCALE GENOMIC DNA]</scope>
</reference>
<dbReference type="STRING" id="1618369.UV54_C0004G0005"/>
<organism evidence="1 2">
    <name type="scientific">Candidatus Beckwithbacteria bacterium GW2011_GWA2_43_10</name>
    <dbReference type="NCBI Taxonomy" id="1618369"/>
    <lineage>
        <taxon>Bacteria</taxon>
        <taxon>Candidatus Beckwithiibacteriota</taxon>
    </lineage>
</organism>